<evidence type="ECO:0000256" key="1">
    <source>
        <dbReference type="SAM" id="MobiDB-lite"/>
    </source>
</evidence>
<proteinExistence type="predicted"/>
<protein>
    <submittedName>
        <fullName evidence="2">Uncharacterized protein</fullName>
    </submittedName>
</protein>
<organism evidence="2 3">
    <name type="scientific">Eumeta variegata</name>
    <name type="common">Bagworm moth</name>
    <name type="synonym">Eumeta japonica</name>
    <dbReference type="NCBI Taxonomy" id="151549"/>
    <lineage>
        <taxon>Eukaryota</taxon>
        <taxon>Metazoa</taxon>
        <taxon>Ecdysozoa</taxon>
        <taxon>Arthropoda</taxon>
        <taxon>Hexapoda</taxon>
        <taxon>Insecta</taxon>
        <taxon>Pterygota</taxon>
        <taxon>Neoptera</taxon>
        <taxon>Endopterygota</taxon>
        <taxon>Lepidoptera</taxon>
        <taxon>Glossata</taxon>
        <taxon>Ditrysia</taxon>
        <taxon>Tineoidea</taxon>
        <taxon>Psychidae</taxon>
        <taxon>Oiketicinae</taxon>
        <taxon>Eumeta</taxon>
    </lineage>
</organism>
<feature type="region of interest" description="Disordered" evidence="1">
    <location>
        <begin position="75"/>
        <end position="117"/>
    </location>
</feature>
<sequence>MSDKIAKEQRTVDAVSSKIQRLFTNWRPIVCCARGRPIIVEWERDARHSAGLSLVRSGSSQCTLHSTCESRKVRTGAVAASAPRTRDRIRPSRRELRSTRTLRMARSDAPSSAVVMT</sequence>
<evidence type="ECO:0000313" key="2">
    <source>
        <dbReference type="EMBL" id="GBP31666.1"/>
    </source>
</evidence>
<accession>A0A4C1V082</accession>
<gene>
    <name evidence="2" type="ORF">EVAR_84112_1</name>
</gene>
<evidence type="ECO:0000313" key="3">
    <source>
        <dbReference type="Proteomes" id="UP000299102"/>
    </source>
</evidence>
<feature type="compositionally biased region" description="Basic and acidic residues" evidence="1">
    <location>
        <begin position="84"/>
        <end position="98"/>
    </location>
</feature>
<keyword evidence="3" id="KW-1185">Reference proteome</keyword>
<comment type="caution">
    <text evidence="2">The sequence shown here is derived from an EMBL/GenBank/DDBJ whole genome shotgun (WGS) entry which is preliminary data.</text>
</comment>
<name>A0A4C1V082_EUMVA</name>
<reference evidence="2 3" key="1">
    <citation type="journal article" date="2019" name="Commun. Biol.">
        <title>The bagworm genome reveals a unique fibroin gene that provides high tensile strength.</title>
        <authorList>
            <person name="Kono N."/>
            <person name="Nakamura H."/>
            <person name="Ohtoshi R."/>
            <person name="Tomita M."/>
            <person name="Numata K."/>
            <person name="Arakawa K."/>
        </authorList>
    </citation>
    <scope>NUCLEOTIDE SEQUENCE [LARGE SCALE GENOMIC DNA]</scope>
</reference>
<dbReference type="AlphaFoldDB" id="A0A4C1V082"/>
<dbReference type="Proteomes" id="UP000299102">
    <property type="component" value="Unassembled WGS sequence"/>
</dbReference>
<dbReference type="EMBL" id="BGZK01000249">
    <property type="protein sequence ID" value="GBP31666.1"/>
    <property type="molecule type" value="Genomic_DNA"/>
</dbReference>